<comment type="caution">
    <text evidence="1">The sequence shown here is derived from an EMBL/GenBank/DDBJ whole genome shotgun (WGS) entry which is preliminary data.</text>
</comment>
<dbReference type="Proteomes" id="UP000836387">
    <property type="component" value="Unassembled WGS sequence"/>
</dbReference>
<reference evidence="1" key="1">
    <citation type="submission" date="2020-04" db="EMBL/GenBank/DDBJ databases">
        <authorList>
            <person name="Broberg M."/>
        </authorList>
    </citation>
    <scope>NUCLEOTIDE SEQUENCE</scope>
</reference>
<organism evidence="1 2">
    <name type="scientific">Clonostachys rosea f. rosea IK726</name>
    <dbReference type="NCBI Taxonomy" id="1349383"/>
    <lineage>
        <taxon>Eukaryota</taxon>
        <taxon>Fungi</taxon>
        <taxon>Dikarya</taxon>
        <taxon>Ascomycota</taxon>
        <taxon>Pezizomycotina</taxon>
        <taxon>Sordariomycetes</taxon>
        <taxon>Hypocreomycetidae</taxon>
        <taxon>Hypocreales</taxon>
        <taxon>Bionectriaceae</taxon>
        <taxon>Clonostachys</taxon>
    </lineage>
</organism>
<dbReference type="EMBL" id="CADEHS020000009">
    <property type="protein sequence ID" value="CAG9945673.1"/>
    <property type="molecule type" value="Genomic_DNA"/>
</dbReference>
<proteinExistence type="predicted"/>
<gene>
    <name evidence="1" type="ORF">CRV2_00012413</name>
</gene>
<evidence type="ECO:0000313" key="1">
    <source>
        <dbReference type="EMBL" id="CAG9945673.1"/>
    </source>
</evidence>
<name>A0ACA9TXK8_BIOOC</name>
<keyword evidence="2" id="KW-1185">Reference proteome</keyword>
<protein>
    <submittedName>
        <fullName evidence="1">Uncharacterized protein</fullName>
    </submittedName>
</protein>
<evidence type="ECO:0000313" key="2">
    <source>
        <dbReference type="Proteomes" id="UP000836387"/>
    </source>
</evidence>
<accession>A0ACA9TXK8</accession>
<reference evidence="1" key="2">
    <citation type="submission" date="2021-10" db="EMBL/GenBank/DDBJ databases">
        <authorList>
            <person name="Piombo E."/>
        </authorList>
    </citation>
    <scope>NUCLEOTIDE SEQUENCE</scope>
</reference>
<sequence>MKTEKTENPEFGQPNIKPGVGDDVTHDAVFGAVTEDGPNYRSVGWIATTILMAKSNIGLGVLGIPSAFQVLGLIPGVILILAIGGTATWTTYVIGQFKLNHPDVYSIDDAGFKMFGRWGREILGAVFLLFLYRPLANASQLQDWVFVTGSGLLSVSIALNAVSTHGTCTAVFVVVAAVVAICLNSIRTLGRITILAWVGLFSIIAAIFTVTIAVGVQDRPASAPQTGHWESDYKLFGTPTFLEASTAVSSLIFAFASVSLCFSFAAEMKEPKHYGRAVFSCLSLVMAIYLVIGIVVYYYCGSYVSSPAMGSAGPLMKKVAYGISIPGVMVSTILLSHLAAKYVFVRLLRGTPHLSSNSMRHWVTWFSCTIGVVVVGYIIASAIPVFSTLISLIGALLGTLMTFQPMACMWIYDNWTTDKSRRTPRWYAMVAFSCFVILAGTFIMIVGTWGSVVEINAQYKASGGSAAWSCADNSNSV</sequence>